<proteinExistence type="inferred from homology"/>
<keyword evidence="3 6" id="KW-0812">Transmembrane</keyword>
<organism evidence="8 9">
    <name type="scientific">Schistosoma mekongi</name>
    <name type="common">Parasitic worm</name>
    <dbReference type="NCBI Taxonomy" id="38744"/>
    <lineage>
        <taxon>Eukaryota</taxon>
        <taxon>Metazoa</taxon>
        <taxon>Spiralia</taxon>
        <taxon>Lophotrochozoa</taxon>
        <taxon>Platyhelminthes</taxon>
        <taxon>Trematoda</taxon>
        <taxon>Digenea</taxon>
        <taxon>Strigeidida</taxon>
        <taxon>Schistosomatoidea</taxon>
        <taxon>Schistosomatidae</taxon>
        <taxon>Schistosoma</taxon>
    </lineage>
</organism>
<comment type="caution">
    <text evidence="8">The sequence shown here is derived from an EMBL/GenBank/DDBJ whole genome shotgun (WGS) entry which is preliminary data.</text>
</comment>
<name>A0AAE2D904_SCHME</name>
<feature type="transmembrane region" description="Helical" evidence="6">
    <location>
        <begin position="26"/>
        <end position="48"/>
    </location>
</feature>
<evidence type="ECO:0000313" key="8">
    <source>
        <dbReference type="EMBL" id="KAK4475689.1"/>
    </source>
</evidence>
<dbReference type="InterPro" id="IPR036938">
    <property type="entry name" value="PAP2/HPO_sf"/>
</dbReference>
<evidence type="ECO:0000313" key="9">
    <source>
        <dbReference type="Proteomes" id="UP001292079"/>
    </source>
</evidence>
<evidence type="ECO:0000256" key="4">
    <source>
        <dbReference type="ARBA" id="ARBA00022989"/>
    </source>
</evidence>
<dbReference type="GO" id="GO:0008195">
    <property type="term" value="F:phosphatidate phosphatase activity"/>
    <property type="evidence" value="ECO:0007669"/>
    <property type="project" value="TreeGrafter"/>
</dbReference>
<reference evidence="8" key="1">
    <citation type="submission" date="2022-04" db="EMBL/GenBank/DDBJ databases">
        <authorList>
            <person name="Xu L."/>
            <person name="Lv Z."/>
        </authorList>
    </citation>
    <scope>NUCLEOTIDE SEQUENCE</scope>
    <source>
        <strain evidence="8">LV_2022a</strain>
    </source>
</reference>
<evidence type="ECO:0000256" key="1">
    <source>
        <dbReference type="ARBA" id="ARBA00004141"/>
    </source>
</evidence>
<keyword evidence="5 6" id="KW-0472">Membrane</keyword>
<feature type="transmembrane region" description="Helical" evidence="6">
    <location>
        <begin position="283"/>
        <end position="301"/>
    </location>
</feature>
<keyword evidence="9" id="KW-1185">Reference proteome</keyword>
<keyword evidence="4 6" id="KW-1133">Transmembrane helix</keyword>
<dbReference type="Pfam" id="PF01569">
    <property type="entry name" value="PAP2"/>
    <property type="match status" value="1"/>
</dbReference>
<feature type="transmembrane region" description="Helical" evidence="6">
    <location>
        <begin position="60"/>
        <end position="81"/>
    </location>
</feature>
<dbReference type="EMBL" id="JALJAT010000001">
    <property type="protein sequence ID" value="KAK4475689.1"/>
    <property type="molecule type" value="Genomic_DNA"/>
</dbReference>
<evidence type="ECO:0000256" key="6">
    <source>
        <dbReference type="SAM" id="Phobius"/>
    </source>
</evidence>
<dbReference type="PANTHER" id="PTHR10165:SF103">
    <property type="entry name" value="PHOSPHOLIPID PHOSPHATASE HOMOLOG 1.2 HOMOLOG"/>
    <property type="match status" value="1"/>
</dbReference>
<dbReference type="InterPro" id="IPR000326">
    <property type="entry name" value="PAP2/HPO"/>
</dbReference>
<feature type="transmembrane region" description="Helical" evidence="6">
    <location>
        <begin position="151"/>
        <end position="172"/>
    </location>
</feature>
<feature type="domain" description="Phosphatidic acid phosphatase type 2/haloperoxidase" evidence="7">
    <location>
        <begin position="155"/>
        <end position="296"/>
    </location>
</feature>
<dbReference type="CDD" id="cd03384">
    <property type="entry name" value="PAP2_wunen"/>
    <property type="match status" value="1"/>
</dbReference>
<comment type="subcellular location">
    <subcellularLocation>
        <location evidence="1">Membrane</location>
        <topology evidence="1">Multi-pass membrane protein</topology>
    </subcellularLocation>
</comment>
<evidence type="ECO:0000256" key="3">
    <source>
        <dbReference type="ARBA" id="ARBA00022692"/>
    </source>
</evidence>
<sequence>MSSFKIATSRSNVGILNFNARVNLKATIWFSLAFSSSSAKFSFTNYCIVVPLTMKMNLPLFLRVSSDLLTVILLHAVYFLIKSFGSHKWSFFCDDWSIKYPYKDNTITDVVLTIFSYLTPLITIFIVEISTALHKKYSGNKSLSIRSALPFVYDFCVAALISLGIAAFLTTLTKYYLGRLRPHFWAICKPNVSVNCTGLQTVYTCEGDNQQLIGDAFLSFMSGHASTASAGLFFTVIYLQARLQLSLVPFLRPFLQYVLLAFLFYVCATRVTDHYHHPTDVLAGAILGFSSSVFAFFWYLGHVFGQNGCVKSSP</sequence>
<evidence type="ECO:0000256" key="2">
    <source>
        <dbReference type="ARBA" id="ARBA00008816"/>
    </source>
</evidence>
<feature type="transmembrane region" description="Helical" evidence="6">
    <location>
        <begin position="216"/>
        <end position="239"/>
    </location>
</feature>
<dbReference type="InterPro" id="IPR043216">
    <property type="entry name" value="PAP-like"/>
</dbReference>
<dbReference type="Proteomes" id="UP001292079">
    <property type="component" value="Unassembled WGS sequence"/>
</dbReference>
<evidence type="ECO:0000256" key="5">
    <source>
        <dbReference type="ARBA" id="ARBA00023136"/>
    </source>
</evidence>
<accession>A0AAE2D904</accession>
<dbReference type="AlphaFoldDB" id="A0AAE2D904"/>
<dbReference type="SUPFAM" id="SSF48317">
    <property type="entry name" value="Acid phosphatase/Vanadium-dependent haloperoxidase"/>
    <property type="match status" value="1"/>
</dbReference>
<gene>
    <name evidence="8" type="ORF">MN116_000956</name>
</gene>
<dbReference type="GO" id="GO:0046839">
    <property type="term" value="P:phospholipid dephosphorylation"/>
    <property type="evidence" value="ECO:0007669"/>
    <property type="project" value="TreeGrafter"/>
</dbReference>
<dbReference type="GO" id="GO:0007165">
    <property type="term" value="P:signal transduction"/>
    <property type="evidence" value="ECO:0007669"/>
    <property type="project" value="TreeGrafter"/>
</dbReference>
<dbReference type="GO" id="GO:0005886">
    <property type="term" value="C:plasma membrane"/>
    <property type="evidence" value="ECO:0007669"/>
    <property type="project" value="TreeGrafter"/>
</dbReference>
<dbReference type="PANTHER" id="PTHR10165">
    <property type="entry name" value="LIPID PHOSPHATE PHOSPHATASE"/>
    <property type="match status" value="1"/>
</dbReference>
<reference evidence="8" key="2">
    <citation type="journal article" date="2023" name="Infect Dis Poverty">
        <title>Chromosome-scale genome of the human blood fluke Schistosoma mekongi and its implications for public health.</title>
        <authorList>
            <person name="Zhou M."/>
            <person name="Xu L."/>
            <person name="Xu D."/>
            <person name="Chen W."/>
            <person name="Khan J."/>
            <person name="Hu Y."/>
            <person name="Huang H."/>
            <person name="Wei H."/>
            <person name="Zhang Y."/>
            <person name="Chusongsang P."/>
            <person name="Tanasarnprasert K."/>
            <person name="Hu X."/>
            <person name="Limpanont Y."/>
            <person name="Lv Z."/>
        </authorList>
    </citation>
    <scope>NUCLEOTIDE SEQUENCE</scope>
    <source>
        <strain evidence="8">LV_2022a</strain>
    </source>
</reference>
<evidence type="ECO:0000259" key="7">
    <source>
        <dbReference type="SMART" id="SM00014"/>
    </source>
</evidence>
<protein>
    <recommendedName>
        <fullName evidence="7">Phosphatidic acid phosphatase type 2/haloperoxidase domain-containing protein</fullName>
    </recommendedName>
</protein>
<comment type="similarity">
    <text evidence="2">Belongs to the PA-phosphatase related phosphoesterase family.</text>
</comment>
<dbReference type="Gene3D" id="1.20.144.10">
    <property type="entry name" value="Phosphatidic acid phosphatase type 2/haloperoxidase"/>
    <property type="match status" value="1"/>
</dbReference>
<feature type="transmembrane region" description="Helical" evidence="6">
    <location>
        <begin position="110"/>
        <end position="130"/>
    </location>
</feature>
<dbReference type="GO" id="GO:0006644">
    <property type="term" value="P:phospholipid metabolic process"/>
    <property type="evidence" value="ECO:0007669"/>
    <property type="project" value="InterPro"/>
</dbReference>
<dbReference type="SMART" id="SM00014">
    <property type="entry name" value="acidPPc"/>
    <property type="match status" value="1"/>
</dbReference>
<feature type="transmembrane region" description="Helical" evidence="6">
    <location>
        <begin position="251"/>
        <end position="271"/>
    </location>
</feature>